<evidence type="ECO:0008006" key="3">
    <source>
        <dbReference type="Google" id="ProtNLM"/>
    </source>
</evidence>
<sequence>MKPLRLLSLILTWMLCAGVGADSLLVVKPRETELTRAFVDALQDNYPKRDVQVALLERDPYPGDAALVVTMGLEALEWRLRQNAPTPTIAVYVTRDQMAEQDLLSHIQVLLASPRPERQLLLAQLLFPRLQDVGMLYSPSQRRQLEDWQRAARQAGLTLHPGEVTQPLALLRTLSDLLDRSDVLLGMDDPEIYNASTLKPLLLASYSRNRVLIGPSAPFIAAGSLSTTYSTPRDMADSVYLVQQMQWQPGAVRYPQRFSVLSNAQVARSLGLAMPEDEQLQQTIQTREGNAP</sequence>
<reference evidence="2" key="1">
    <citation type="journal article" date="2019" name="Int. J. Syst. Evol. Microbiol.">
        <title>The Global Catalogue of Microorganisms (GCM) 10K type strain sequencing project: providing services to taxonomists for standard genome sequencing and annotation.</title>
        <authorList>
            <consortium name="The Broad Institute Genomics Platform"/>
            <consortium name="The Broad Institute Genome Sequencing Center for Infectious Disease"/>
            <person name="Wu L."/>
            <person name="Ma J."/>
        </authorList>
    </citation>
    <scope>NUCLEOTIDE SEQUENCE [LARGE SCALE GENOMIC DNA]</scope>
    <source>
        <strain evidence="2">JCM 11590</strain>
    </source>
</reference>
<keyword evidence="2" id="KW-1185">Reference proteome</keyword>
<proteinExistence type="predicted"/>
<accession>A0ABQ2CNP0</accession>
<dbReference type="Gene3D" id="3.40.50.2300">
    <property type="match status" value="1"/>
</dbReference>
<dbReference type="InterPro" id="IPR007487">
    <property type="entry name" value="ABC_transpt-TYRBP-like"/>
</dbReference>
<evidence type="ECO:0000313" key="2">
    <source>
        <dbReference type="Proteomes" id="UP000633263"/>
    </source>
</evidence>
<evidence type="ECO:0000313" key="1">
    <source>
        <dbReference type="EMBL" id="GGI94392.1"/>
    </source>
</evidence>
<dbReference type="Proteomes" id="UP000633263">
    <property type="component" value="Unassembled WGS sequence"/>
</dbReference>
<dbReference type="PANTHER" id="PTHR35271:SF1">
    <property type="entry name" value="ABC TRANSPORTER, SUBSTRATE-BINDING LIPOPROTEIN"/>
    <property type="match status" value="1"/>
</dbReference>
<name>A0ABQ2CNP0_9GAMM</name>
<dbReference type="PANTHER" id="PTHR35271">
    <property type="entry name" value="ABC TRANSPORTER, SUBSTRATE-BINDING LIPOPROTEIN-RELATED"/>
    <property type="match status" value="1"/>
</dbReference>
<gene>
    <name evidence="1" type="ORF">GCM10009083_08680</name>
</gene>
<organism evidence="1 2">
    <name type="scientific">Halopseudomonas pertucinogena</name>
    <dbReference type="NCBI Taxonomy" id="86175"/>
    <lineage>
        <taxon>Bacteria</taxon>
        <taxon>Pseudomonadati</taxon>
        <taxon>Pseudomonadota</taxon>
        <taxon>Gammaproteobacteria</taxon>
        <taxon>Pseudomonadales</taxon>
        <taxon>Pseudomonadaceae</taxon>
        <taxon>Halopseudomonas</taxon>
    </lineage>
</organism>
<protein>
    <recommendedName>
        <fullName evidence="3">ABC transporter substrate-binding protein</fullName>
    </recommendedName>
</protein>
<dbReference type="RefSeq" id="WP_188635335.1">
    <property type="nucleotide sequence ID" value="NZ_BMNN01000001.1"/>
</dbReference>
<comment type="caution">
    <text evidence="1">The sequence shown here is derived from an EMBL/GenBank/DDBJ whole genome shotgun (WGS) entry which is preliminary data.</text>
</comment>
<dbReference type="EMBL" id="BMNN01000001">
    <property type="protein sequence ID" value="GGI94392.1"/>
    <property type="molecule type" value="Genomic_DNA"/>
</dbReference>